<evidence type="ECO:0000256" key="1">
    <source>
        <dbReference type="ARBA" id="ARBA00008635"/>
    </source>
</evidence>
<protein>
    <submittedName>
        <fullName evidence="4">Uncharacterized damage-inducible protein DinB (Forms a four-helix bundle)</fullName>
    </submittedName>
</protein>
<proteinExistence type="inferred from homology"/>
<evidence type="ECO:0000256" key="3">
    <source>
        <dbReference type="PIRSR" id="PIRSR607837-1"/>
    </source>
</evidence>
<feature type="binding site" evidence="3">
    <location>
        <position position="134"/>
    </location>
    <ligand>
        <name>a divalent metal cation</name>
        <dbReference type="ChEBI" id="CHEBI:60240"/>
    </ligand>
</feature>
<comment type="similarity">
    <text evidence="1">Belongs to the DinB family.</text>
</comment>
<dbReference type="GO" id="GO:0046872">
    <property type="term" value="F:metal ion binding"/>
    <property type="evidence" value="ECO:0007669"/>
    <property type="project" value="UniProtKB-KW"/>
</dbReference>
<keyword evidence="2 3" id="KW-0479">Metal-binding</keyword>
<dbReference type="InterPro" id="IPR034660">
    <property type="entry name" value="DinB/YfiT-like"/>
</dbReference>
<evidence type="ECO:0000313" key="5">
    <source>
        <dbReference type="Proteomes" id="UP000320055"/>
    </source>
</evidence>
<dbReference type="InterPro" id="IPR007837">
    <property type="entry name" value="DinB"/>
</dbReference>
<dbReference type="EMBL" id="CAACVJ010000174">
    <property type="protein sequence ID" value="VEP14296.1"/>
    <property type="molecule type" value="Genomic_DNA"/>
</dbReference>
<evidence type="ECO:0000313" key="4">
    <source>
        <dbReference type="EMBL" id="VEP14296.1"/>
    </source>
</evidence>
<dbReference type="Pfam" id="PF05163">
    <property type="entry name" value="DinB"/>
    <property type="match status" value="1"/>
</dbReference>
<evidence type="ECO:0000256" key="2">
    <source>
        <dbReference type="ARBA" id="ARBA00022723"/>
    </source>
</evidence>
<dbReference type="AlphaFoldDB" id="A0A563VSC3"/>
<dbReference type="RefSeq" id="WP_144872790.1">
    <property type="nucleotide sequence ID" value="NZ_LR213998.1"/>
</dbReference>
<dbReference type="PANTHER" id="PTHR37302">
    <property type="entry name" value="SLR1116 PROTEIN"/>
    <property type="match status" value="1"/>
</dbReference>
<dbReference type="PANTHER" id="PTHR37302:SF1">
    <property type="entry name" value="PROTEIN DINB"/>
    <property type="match status" value="1"/>
</dbReference>
<dbReference type="SUPFAM" id="SSF109854">
    <property type="entry name" value="DinB/YfiT-like putative metalloenzymes"/>
    <property type="match status" value="1"/>
</dbReference>
<dbReference type="Proteomes" id="UP000320055">
    <property type="component" value="Unassembled WGS sequence"/>
</dbReference>
<organism evidence="4 5">
    <name type="scientific">Hyella patelloides LEGE 07179</name>
    <dbReference type="NCBI Taxonomy" id="945734"/>
    <lineage>
        <taxon>Bacteria</taxon>
        <taxon>Bacillati</taxon>
        <taxon>Cyanobacteriota</taxon>
        <taxon>Cyanophyceae</taxon>
        <taxon>Pleurocapsales</taxon>
        <taxon>Hyellaceae</taxon>
        <taxon>Hyella</taxon>
    </lineage>
</organism>
<sequence length="168" mass="19525">MSLTESIKRLTGYKAWANEIIFSAVKSLPQSEVTKERETRYKNIIHTLNHVYVIDCIFKAHLENKSHPYTARNTETYPSVEELWQSVKIIDQWYVDYAHSISEKKLLEIISFQFVDGGKGAMSRYEMILHVVNHATYHRGFVSDMMYQVPAAPTANDLTVYLRDVIYS</sequence>
<gene>
    <name evidence="4" type="ORF">H1P_2550007</name>
</gene>
<keyword evidence="5" id="KW-1185">Reference proteome</keyword>
<dbReference type="OrthoDB" id="119432at2"/>
<accession>A0A563VSC3</accession>
<feature type="binding site" evidence="3">
    <location>
        <position position="138"/>
    </location>
    <ligand>
        <name>a divalent metal cation</name>
        <dbReference type="ChEBI" id="CHEBI:60240"/>
    </ligand>
</feature>
<feature type="binding site" evidence="3">
    <location>
        <position position="50"/>
    </location>
    <ligand>
        <name>a divalent metal cation</name>
        <dbReference type="ChEBI" id="CHEBI:60240"/>
    </ligand>
</feature>
<dbReference type="Gene3D" id="1.20.120.450">
    <property type="entry name" value="dinb family like domain"/>
    <property type="match status" value="1"/>
</dbReference>
<reference evidence="4 5" key="1">
    <citation type="submission" date="2019-01" db="EMBL/GenBank/DDBJ databases">
        <authorList>
            <person name="Brito A."/>
        </authorList>
    </citation>
    <scope>NUCLEOTIDE SEQUENCE [LARGE SCALE GENOMIC DNA]</scope>
    <source>
        <strain evidence="4">1</strain>
    </source>
</reference>
<name>A0A563VSC3_9CYAN</name>